<feature type="domain" description="B box-type" evidence="6">
    <location>
        <begin position="101"/>
        <end position="149"/>
    </location>
</feature>
<dbReference type="InterPro" id="IPR017907">
    <property type="entry name" value="Znf_RING_CS"/>
</dbReference>
<dbReference type="SUPFAM" id="SSF57845">
    <property type="entry name" value="B-box zinc-binding domain"/>
    <property type="match status" value="1"/>
</dbReference>
<dbReference type="GeneID" id="586050"/>
<dbReference type="PROSITE" id="PS50089">
    <property type="entry name" value="ZF_RING_2"/>
    <property type="match status" value="1"/>
</dbReference>
<dbReference type="GO" id="GO:0008270">
    <property type="term" value="F:zinc ion binding"/>
    <property type="evidence" value="ECO:0007669"/>
    <property type="project" value="UniProtKB-KW"/>
</dbReference>
<evidence type="ECO:0000313" key="7">
    <source>
        <dbReference type="EnsemblMetazoa" id="XP_030844079"/>
    </source>
</evidence>
<protein>
    <submittedName>
        <fullName evidence="7">Uncharacterized protein</fullName>
    </submittedName>
</protein>
<dbReference type="Gene3D" id="3.30.160.60">
    <property type="entry name" value="Classic Zinc Finger"/>
    <property type="match status" value="1"/>
</dbReference>
<dbReference type="InterPro" id="IPR013083">
    <property type="entry name" value="Znf_RING/FYVE/PHD"/>
</dbReference>
<dbReference type="KEGG" id="spu:586050"/>
<feature type="domain" description="B box-type" evidence="6">
    <location>
        <begin position="161"/>
        <end position="202"/>
    </location>
</feature>
<dbReference type="InterPro" id="IPR047153">
    <property type="entry name" value="TRIM45/56/19-like"/>
</dbReference>
<dbReference type="AlphaFoldDB" id="A0A7M7P0L7"/>
<dbReference type="Proteomes" id="UP000007110">
    <property type="component" value="Unassembled WGS sequence"/>
</dbReference>
<dbReference type="PANTHER" id="PTHR25462">
    <property type="entry name" value="BONUS, ISOFORM C-RELATED"/>
    <property type="match status" value="1"/>
</dbReference>
<dbReference type="Pfam" id="PF13445">
    <property type="entry name" value="zf-RING_UBOX"/>
    <property type="match status" value="1"/>
</dbReference>
<evidence type="ECO:0000256" key="4">
    <source>
        <dbReference type="PROSITE-ProRule" id="PRU00024"/>
    </source>
</evidence>
<dbReference type="SMART" id="SM00336">
    <property type="entry name" value="BBOX"/>
    <property type="match status" value="2"/>
</dbReference>
<dbReference type="PROSITE" id="PS00518">
    <property type="entry name" value="ZF_RING_1"/>
    <property type="match status" value="1"/>
</dbReference>
<dbReference type="PANTHER" id="PTHR25462:SF229">
    <property type="entry name" value="TRANSCRIPTION INTERMEDIARY FACTOR 1-BETA"/>
    <property type="match status" value="1"/>
</dbReference>
<dbReference type="Pfam" id="PF00643">
    <property type="entry name" value="zf-B_box"/>
    <property type="match status" value="1"/>
</dbReference>
<dbReference type="OMA" id="AHYPNAG"/>
<dbReference type="PROSITE" id="PS50119">
    <property type="entry name" value="ZF_BBOX"/>
    <property type="match status" value="2"/>
</dbReference>
<dbReference type="Gene3D" id="3.30.40.10">
    <property type="entry name" value="Zinc/RING finger domain, C3HC4 (zinc finger)"/>
    <property type="match status" value="1"/>
</dbReference>
<keyword evidence="3" id="KW-0862">Zinc</keyword>
<dbReference type="SMART" id="SM00184">
    <property type="entry name" value="RING"/>
    <property type="match status" value="1"/>
</dbReference>
<proteinExistence type="predicted"/>
<dbReference type="InterPro" id="IPR001841">
    <property type="entry name" value="Znf_RING"/>
</dbReference>
<evidence type="ECO:0000256" key="3">
    <source>
        <dbReference type="ARBA" id="ARBA00022833"/>
    </source>
</evidence>
<dbReference type="InterPro" id="IPR027370">
    <property type="entry name" value="Znf-RING_euk"/>
</dbReference>
<dbReference type="RefSeq" id="XP_030844079.1">
    <property type="nucleotide sequence ID" value="XM_030988219.1"/>
</dbReference>
<keyword evidence="2 4" id="KW-0863">Zinc-finger</keyword>
<evidence type="ECO:0000256" key="1">
    <source>
        <dbReference type="ARBA" id="ARBA00022723"/>
    </source>
</evidence>
<dbReference type="SUPFAM" id="SSF57850">
    <property type="entry name" value="RING/U-box"/>
    <property type="match status" value="1"/>
</dbReference>
<organism evidence="7 8">
    <name type="scientific">Strongylocentrotus purpuratus</name>
    <name type="common">Purple sea urchin</name>
    <dbReference type="NCBI Taxonomy" id="7668"/>
    <lineage>
        <taxon>Eukaryota</taxon>
        <taxon>Metazoa</taxon>
        <taxon>Echinodermata</taxon>
        <taxon>Eleutherozoa</taxon>
        <taxon>Echinozoa</taxon>
        <taxon>Echinoidea</taxon>
        <taxon>Euechinoidea</taxon>
        <taxon>Echinacea</taxon>
        <taxon>Camarodonta</taxon>
        <taxon>Echinidea</taxon>
        <taxon>Strongylocentrotidae</taxon>
        <taxon>Strongylocentrotus</taxon>
    </lineage>
</organism>
<dbReference type="FunCoup" id="A0A7M7P0L7">
    <property type="interactions" value="120"/>
</dbReference>
<reference evidence="7" key="2">
    <citation type="submission" date="2021-01" db="UniProtKB">
        <authorList>
            <consortium name="EnsemblMetazoa"/>
        </authorList>
    </citation>
    <scope>IDENTIFICATION</scope>
</reference>
<evidence type="ECO:0000259" key="5">
    <source>
        <dbReference type="PROSITE" id="PS50089"/>
    </source>
</evidence>
<dbReference type="EnsemblMetazoa" id="XM_030988219">
    <property type="protein sequence ID" value="XP_030844079"/>
    <property type="gene ID" value="LOC586050"/>
</dbReference>
<name>A0A7M7P0L7_STRPU</name>
<dbReference type="GO" id="GO:0061630">
    <property type="term" value="F:ubiquitin protein ligase activity"/>
    <property type="evidence" value="ECO:0000318"/>
    <property type="project" value="GO_Central"/>
</dbReference>
<accession>A0A7M7P0L7</accession>
<reference evidence="8" key="1">
    <citation type="submission" date="2015-02" db="EMBL/GenBank/DDBJ databases">
        <title>Genome sequencing for Strongylocentrotus purpuratus.</title>
        <authorList>
            <person name="Murali S."/>
            <person name="Liu Y."/>
            <person name="Vee V."/>
            <person name="English A."/>
            <person name="Wang M."/>
            <person name="Skinner E."/>
            <person name="Han Y."/>
            <person name="Muzny D.M."/>
            <person name="Worley K.C."/>
            <person name="Gibbs R.A."/>
        </authorList>
    </citation>
    <scope>NUCLEOTIDE SEQUENCE</scope>
</reference>
<dbReference type="OrthoDB" id="6342361at2759"/>
<dbReference type="InParanoid" id="A0A7M7P0L7"/>
<evidence type="ECO:0000256" key="2">
    <source>
        <dbReference type="ARBA" id="ARBA00022771"/>
    </source>
</evidence>
<evidence type="ECO:0000259" key="6">
    <source>
        <dbReference type="PROSITE" id="PS50119"/>
    </source>
</evidence>
<evidence type="ECO:0000313" key="8">
    <source>
        <dbReference type="Proteomes" id="UP000007110"/>
    </source>
</evidence>
<sequence length="379" mass="43253">MAEKQEEGDVPNSSQGLTCPLCLVIFEDATLLTSCGHTFCRPCLRKYDLSHQDLDHMVCPLCRTVTKLSSNRVDDLLPNVTVNGLVDDHRARSGGGSVILEMRQRCTVCNLQVEAIAFCSTCDAYMCDQCCVGHEQQKLFFEGHEIVSIHDIVEGNCKPGSRYEKCSVHRQENKYIFCQDCKIRVCFKCVIIDHRDHKIKSHQDFEKEMQVKVSDLLHRCETKKSELEKNIQTVETHRNEAHTALQLLREHVGQACRTKVKQLEDNRCALVEKIDVLERSFDEALNGLKSNDEYMIETICRSVDLVANDRLGCLEADSLVAHTFFCEEIDGLLKEVIDQTSAATIREKTQKQRFKPADDTSFDLGTSQKQMVRLHWMAY</sequence>
<keyword evidence="8" id="KW-1185">Reference proteome</keyword>
<keyword evidence="1" id="KW-0479">Metal-binding</keyword>
<feature type="domain" description="RING-type" evidence="5">
    <location>
        <begin position="19"/>
        <end position="63"/>
    </location>
</feature>
<dbReference type="InterPro" id="IPR000315">
    <property type="entry name" value="Znf_B-box"/>
</dbReference>